<dbReference type="PANTHER" id="PTHR23189">
    <property type="entry name" value="RNA RECOGNITION MOTIF-CONTAINING"/>
    <property type="match status" value="1"/>
</dbReference>
<dbReference type="InterPro" id="IPR035979">
    <property type="entry name" value="RBD_domain_sf"/>
</dbReference>
<feature type="compositionally biased region" description="Gly residues" evidence="4">
    <location>
        <begin position="202"/>
        <end position="222"/>
    </location>
</feature>
<evidence type="ECO:0000256" key="3">
    <source>
        <dbReference type="PROSITE-ProRule" id="PRU00176"/>
    </source>
</evidence>
<feature type="compositionally biased region" description="Gly residues" evidence="4">
    <location>
        <begin position="232"/>
        <end position="244"/>
    </location>
</feature>
<keyword evidence="6" id="KW-1185">Reference proteome</keyword>
<reference evidence="7" key="1">
    <citation type="submission" date="2025-08" db="UniProtKB">
        <authorList>
            <consortium name="RefSeq"/>
        </authorList>
    </citation>
    <scope>IDENTIFICATION</scope>
</reference>
<evidence type="ECO:0000259" key="5">
    <source>
        <dbReference type="PROSITE" id="PS50102"/>
    </source>
</evidence>
<evidence type="ECO:0000256" key="2">
    <source>
        <dbReference type="ARBA" id="ARBA00022884"/>
    </source>
</evidence>
<evidence type="ECO:0000256" key="1">
    <source>
        <dbReference type="ARBA" id="ARBA00022737"/>
    </source>
</evidence>
<feature type="compositionally biased region" description="Basic and acidic residues" evidence="4">
    <location>
        <begin position="528"/>
        <end position="564"/>
    </location>
</feature>
<dbReference type="SMART" id="SM00360">
    <property type="entry name" value="RRM"/>
    <property type="match status" value="2"/>
</dbReference>
<dbReference type="CDD" id="cd12333">
    <property type="entry name" value="RRM2_p54nrb_like"/>
    <property type="match status" value="1"/>
</dbReference>
<feature type="compositionally biased region" description="Gly residues" evidence="4">
    <location>
        <begin position="638"/>
        <end position="650"/>
    </location>
</feature>
<evidence type="ECO:0000313" key="7">
    <source>
        <dbReference type="RefSeq" id="XP_049317666.1"/>
    </source>
</evidence>
<keyword evidence="2 3" id="KW-0694">RNA-binding</keyword>
<feature type="compositionally biased region" description="Basic and acidic residues" evidence="4">
    <location>
        <begin position="572"/>
        <end position="581"/>
    </location>
</feature>
<dbReference type="CDD" id="cd12945">
    <property type="entry name" value="NOPS_NONA_like"/>
    <property type="match status" value="1"/>
</dbReference>
<feature type="domain" description="RRM" evidence="5">
    <location>
        <begin position="285"/>
        <end position="357"/>
    </location>
</feature>
<feature type="region of interest" description="Disordered" evidence="4">
    <location>
        <begin position="600"/>
        <end position="692"/>
    </location>
</feature>
<feature type="region of interest" description="Disordered" evidence="4">
    <location>
        <begin position="528"/>
        <end position="581"/>
    </location>
</feature>
<organism evidence="6 7">
    <name type="scientific">Bactrocera dorsalis</name>
    <name type="common">Oriental fruit fly</name>
    <name type="synonym">Dacus dorsalis</name>
    <dbReference type="NCBI Taxonomy" id="27457"/>
    <lineage>
        <taxon>Eukaryota</taxon>
        <taxon>Metazoa</taxon>
        <taxon>Ecdysozoa</taxon>
        <taxon>Arthropoda</taxon>
        <taxon>Hexapoda</taxon>
        <taxon>Insecta</taxon>
        <taxon>Pterygota</taxon>
        <taxon>Neoptera</taxon>
        <taxon>Endopterygota</taxon>
        <taxon>Diptera</taxon>
        <taxon>Brachycera</taxon>
        <taxon>Muscomorpha</taxon>
        <taxon>Tephritoidea</taxon>
        <taxon>Tephritidae</taxon>
        <taxon>Bactrocera</taxon>
        <taxon>Bactrocera</taxon>
    </lineage>
</organism>
<dbReference type="SUPFAM" id="SSF54928">
    <property type="entry name" value="RNA-binding domain, RBD"/>
    <property type="match status" value="1"/>
</dbReference>
<dbReference type="InterPro" id="IPR012677">
    <property type="entry name" value="Nucleotide-bd_a/b_plait_sf"/>
</dbReference>
<evidence type="ECO:0000256" key="4">
    <source>
        <dbReference type="SAM" id="MobiDB-lite"/>
    </source>
</evidence>
<sequence length="692" mass="78442">MDGGIKAEGVNGAAPLPQRAQKNIPQGNKKPMNAQQQKQNDGADGAPAKKKPRFNQNGPNQNQGGGNQNKNFGNQNRGFGNRNNNRNQQNQNRGNQNQNQGNSQNQNQQNQNKQNQQNQQKQQQDVKPVGDGNQGNQTAIKKDVGPGPQQQQPQQQQQAQQQQPQQQTQNQQRNQQQNQQNQNQQHQNQQNQNMNHNQNRNRGGGGGGGPMGNQGGPGGNQGGQNRDRSRGGRGGPGDGRGNQGNGPYNRSDEFFIGQRLRAIGGPTHELPPVEATEEPKFSGRNRLYVGNLTNDISENELREMFKPYGEIGEIFCNAEKNFTFLKLDFHINAQRAKRELDGTMRKGRQLRVRFAPNATILRIKNLTPFVSNELLYRSFEIFGPIERANVVVDDRGKSTGEGIVEFAKKSSANVCLRFCNDKCFFLTASLRPCVVEPFEINEDDDGLPDKSLNKKSPEFHHERGVGPRFAELGSFEHEYGTRWKQLHELFKTKQDALKRELKMEEEKLEAQMEYARYEHETELLRQELRKRESDNERKKMEWEMREKQAEEMRKRDEESMRRQQSEMQSRMLRQEEEMRRRQQENTLFMQAQQLNSLLDQQEGFGGNNNGGNNFDNFGRASNNSPFEFRDPISALLGNSGGGGNGNGNGNGPNNPQDTFSFEFGGVNQNQGGNQRGGNNNGNNNPWERRRRF</sequence>
<evidence type="ECO:0000313" key="6">
    <source>
        <dbReference type="Proteomes" id="UP001652620"/>
    </source>
</evidence>
<feature type="region of interest" description="Disordered" evidence="4">
    <location>
        <begin position="1"/>
        <end position="251"/>
    </location>
</feature>
<keyword evidence="1" id="KW-0677">Repeat</keyword>
<dbReference type="GeneID" id="105227487"/>
<dbReference type="PROSITE" id="PS50102">
    <property type="entry name" value="RRM"/>
    <property type="match status" value="2"/>
</dbReference>
<protein>
    <submittedName>
        <fullName evidence="7">Protein no-on-transient A isoform X1</fullName>
    </submittedName>
</protein>
<proteinExistence type="predicted"/>
<dbReference type="Pfam" id="PF08075">
    <property type="entry name" value="NOPS"/>
    <property type="match status" value="1"/>
</dbReference>
<dbReference type="CDD" id="cd12332">
    <property type="entry name" value="RRM1_p54nrb_like"/>
    <property type="match status" value="1"/>
</dbReference>
<dbReference type="Pfam" id="PF00076">
    <property type="entry name" value="RRM_1"/>
    <property type="match status" value="2"/>
</dbReference>
<dbReference type="RefSeq" id="XP_049317666.1">
    <property type="nucleotide sequence ID" value="XM_049461709.1"/>
</dbReference>
<dbReference type="Proteomes" id="UP001652620">
    <property type="component" value="Unplaced"/>
</dbReference>
<name>A0ABM3K845_BACDO</name>
<accession>A0ABM3K845</accession>
<feature type="domain" description="RRM" evidence="5">
    <location>
        <begin position="359"/>
        <end position="440"/>
    </location>
</feature>
<feature type="compositionally biased region" description="Low complexity" evidence="4">
    <location>
        <begin position="54"/>
        <end position="123"/>
    </location>
</feature>
<dbReference type="Gene3D" id="3.30.70.330">
    <property type="match status" value="2"/>
</dbReference>
<gene>
    <name evidence="7" type="primary">LOC105227487</name>
</gene>
<dbReference type="InterPro" id="IPR000504">
    <property type="entry name" value="RRM_dom"/>
</dbReference>
<dbReference type="Gene3D" id="6.10.250.1170">
    <property type="match status" value="1"/>
</dbReference>
<dbReference type="InterPro" id="IPR012975">
    <property type="entry name" value="NOPS"/>
</dbReference>
<feature type="compositionally biased region" description="Low complexity" evidence="4">
    <location>
        <begin position="145"/>
        <end position="201"/>
    </location>
</feature>